<keyword evidence="1" id="KW-0175">Coiled coil</keyword>
<keyword evidence="3" id="KW-1185">Reference proteome</keyword>
<gene>
    <name evidence="2" type="ORF">SpAn4DRAFT_1992</name>
</gene>
<evidence type="ECO:0000313" key="3">
    <source>
        <dbReference type="Proteomes" id="UP000049855"/>
    </source>
</evidence>
<evidence type="ECO:0000313" key="2">
    <source>
        <dbReference type="EMBL" id="CQR71014.1"/>
    </source>
</evidence>
<reference evidence="3" key="1">
    <citation type="submission" date="2015-03" db="EMBL/GenBank/DDBJ databases">
        <authorList>
            <person name="Nijsse Bart"/>
        </authorList>
    </citation>
    <scope>NUCLEOTIDE SEQUENCE [LARGE SCALE GENOMIC DNA]</scope>
</reference>
<dbReference type="Proteomes" id="UP000049855">
    <property type="component" value="Unassembled WGS sequence"/>
</dbReference>
<name>A0A0U1KWD7_9FIRM</name>
<protein>
    <submittedName>
        <fullName evidence="2">Uncharacterized protein</fullName>
    </submittedName>
</protein>
<feature type="coiled-coil region" evidence="1">
    <location>
        <begin position="447"/>
        <end position="474"/>
    </location>
</feature>
<sequence length="959" mass="110657">MRLELASLTKRQDEIKAECTVIADKITNDDEQWRELAQFEHKVQRDSETLKTQHEALQAEYQKIVSDLKTSLLRSAPADEEEDQLFAAQFETEAVIAQNLMKREELTAQLTYLSELADLELLNEKLQATIITREFELQRIEAEKTKLVNALALLIEHKQDAYVLLSGKREEQIIAVAKYNQDLTEFVTVVQQVACQVQAPVNHFLNQDISRLLELINIIKQRQYDLKSSEFDKINQLRELACVLNDTAKDYGLTTSDLQSDPKGVVVNYQSISHLRQEINDLLWVTPPGILTKLGLCAQWKKTLLDLLIKAKSMEELAASPAVLREQTIAEIDKVLLECRHLTQRIYEACYRQLLDCGHSLEHAYNQCQEELAALTQQLLSSRKETRVLKAKMDPNVVDDVLELQQSLGKIEHTLEQACCKLQQQKSVFAERQGLLPEKDIVVVPHRREQNNRLEDLSRQIDNIEKQRTDNTNRLQESRQHLIELEAVITVACDKLEKLVCEQDIISSRIKTIATHLAESVSSDNKIKVLLLKEWISRIQKAQYQPECNAGMTDVVSEATPSAVLFGKKFLEVENIAQHIVAERAGVVLLETREWQLPVAVISVKFWLDGYRRYNFIEEFILKCISCGLAELCSQQGIGNLLRVEEVVVSDYLNELIRCQLLSECVAAGGARNYKLTDKGRKVVANGLFTVTPRNGAVVIAVNAQYELIATCKQLVDNLREQSLPVFRYSNKQEELALRSYFQIENEEAKGIVQEKIKEWYTADLEEYKTIMYDAQRKQDSCLRFGEIWLYDAIKNQIICHVWNFDQQEFCPKLEFVLNLLEGEQRFKKVQAAYLQGLFLEKLEAQLLNGYLADEVQCITWFYAMLRLSEHSYIREILVEEALEKVIAIHSDRTLFKLLAIYVKVDEYEFGFSRLLVWLAGRQESHIKLTYWLEKLRTRNPKAYSKITTTYKTTLRRVR</sequence>
<accession>A0A0U1KWD7</accession>
<evidence type="ECO:0000256" key="1">
    <source>
        <dbReference type="SAM" id="Coils"/>
    </source>
</evidence>
<proteinExistence type="predicted"/>
<organism evidence="2 3">
    <name type="scientific">Sporomusa ovata</name>
    <dbReference type="NCBI Taxonomy" id="2378"/>
    <lineage>
        <taxon>Bacteria</taxon>
        <taxon>Bacillati</taxon>
        <taxon>Bacillota</taxon>
        <taxon>Negativicutes</taxon>
        <taxon>Selenomonadales</taxon>
        <taxon>Sporomusaceae</taxon>
        <taxon>Sporomusa</taxon>
    </lineage>
</organism>
<dbReference type="AlphaFoldDB" id="A0A0U1KWD7"/>
<dbReference type="EMBL" id="CTRP01000003">
    <property type="protein sequence ID" value="CQR71014.1"/>
    <property type="molecule type" value="Genomic_DNA"/>
</dbReference>